<keyword evidence="3 5" id="KW-1133">Transmembrane helix</keyword>
<evidence type="ECO:0000313" key="7">
    <source>
        <dbReference type="Proteomes" id="UP000637002"/>
    </source>
</evidence>
<reference evidence="6" key="2">
    <citation type="submission" date="2020-09" db="EMBL/GenBank/DDBJ databases">
        <authorList>
            <person name="Sun Q."/>
            <person name="Zhou Y."/>
        </authorList>
    </citation>
    <scope>NUCLEOTIDE SEQUENCE</scope>
    <source>
        <strain evidence="6">CGMCC 1.12919</strain>
    </source>
</reference>
<evidence type="ECO:0008006" key="8">
    <source>
        <dbReference type="Google" id="ProtNLM"/>
    </source>
</evidence>
<dbReference type="AlphaFoldDB" id="A0A916UU39"/>
<organism evidence="6 7">
    <name type="scientific">Chelatococcus reniformis</name>
    <dbReference type="NCBI Taxonomy" id="1494448"/>
    <lineage>
        <taxon>Bacteria</taxon>
        <taxon>Pseudomonadati</taxon>
        <taxon>Pseudomonadota</taxon>
        <taxon>Alphaproteobacteria</taxon>
        <taxon>Hyphomicrobiales</taxon>
        <taxon>Chelatococcaceae</taxon>
        <taxon>Chelatococcus</taxon>
    </lineage>
</organism>
<dbReference type="Proteomes" id="UP000637002">
    <property type="component" value="Unassembled WGS sequence"/>
</dbReference>
<name>A0A916UU39_9HYPH</name>
<evidence type="ECO:0000313" key="6">
    <source>
        <dbReference type="EMBL" id="GGC87708.1"/>
    </source>
</evidence>
<sequence>MDGLHGWDAGRTDFAAVPPWLQVVGGLFVVINGAGTWWTFRENAFAAPVVKLQQGQRVIDTGPYAIVRHPMYASVLFLLVGMPLLLGSWLGLAFAGVLILAVAWRSVHEEATLRAGLDGYDAYAARVRYRFVPLLW</sequence>
<keyword evidence="4 5" id="KW-0472">Membrane</keyword>
<evidence type="ECO:0000256" key="2">
    <source>
        <dbReference type="ARBA" id="ARBA00022692"/>
    </source>
</evidence>
<accession>A0A916UU39</accession>
<dbReference type="InterPro" id="IPR007318">
    <property type="entry name" value="Phopholipid_MeTrfase"/>
</dbReference>
<evidence type="ECO:0000256" key="1">
    <source>
        <dbReference type="ARBA" id="ARBA00004127"/>
    </source>
</evidence>
<dbReference type="PANTHER" id="PTHR43847">
    <property type="entry name" value="BLL3993 PROTEIN"/>
    <property type="match status" value="1"/>
</dbReference>
<dbReference type="Pfam" id="PF04191">
    <property type="entry name" value="PEMT"/>
    <property type="match status" value="1"/>
</dbReference>
<dbReference type="EMBL" id="BMGG01000010">
    <property type="protein sequence ID" value="GGC87708.1"/>
    <property type="molecule type" value="Genomic_DNA"/>
</dbReference>
<evidence type="ECO:0000256" key="4">
    <source>
        <dbReference type="ARBA" id="ARBA00023136"/>
    </source>
</evidence>
<protein>
    <recommendedName>
        <fullName evidence="8">Isoprenylcysteine carboxylmethyltransferase family protein</fullName>
    </recommendedName>
</protein>
<dbReference type="PANTHER" id="PTHR43847:SF1">
    <property type="entry name" value="BLL3993 PROTEIN"/>
    <property type="match status" value="1"/>
</dbReference>
<feature type="transmembrane region" description="Helical" evidence="5">
    <location>
        <begin position="20"/>
        <end position="40"/>
    </location>
</feature>
<keyword evidence="7" id="KW-1185">Reference proteome</keyword>
<keyword evidence="2 5" id="KW-0812">Transmembrane</keyword>
<dbReference type="Gene3D" id="1.20.120.1630">
    <property type="match status" value="1"/>
</dbReference>
<evidence type="ECO:0000256" key="5">
    <source>
        <dbReference type="SAM" id="Phobius"/>
    </source>
</evidence>
<evidence type="ECO:0000256" key="3">
    <source>
        <dbReference type="ARBA" id="ARBA00022989"/>
    </source>
</evidence>
<proteinExistence type="predicted"/>
<dbReference type="InterPro" id="IPR052527">
    <property type="entry name" value="Metal_cation-efflux_comp"/>
</dbReference>
<comment type="caution">
    <text evidence="6">The sequence shown here is derived from an EMBL/GenBank/DDBJ whole genome shotgun (WGS) entry which is preliminary data.</text>
</comment>
<reference evidence="6" key="1">
    <citation type="journal article" date="2014" name="Int. J. Syst. Evol. Microbiol.">
        <title>Complete genome sequence of Corynebacterium casei LMG S-19264T (=DSM 44701T), isolated from a smear-ripened cheese.</title>
        <authorList>
            <consortium name="US DOE Joint Genome Institute (JGI-PGF)"/>
            <person name="Walter F."/>
            <person name="Albersmeier A."/>
            <person name="Kalinowski J."/>
            <person name="Ruckert C."/>
        </authorList>
    </citation>
    <scope>NUCLEOTIDE SEQUENCE</scope>
    <source>
        <strain evidence="6">CGMCC 1.12919</strain>
    </source>
</reference>
<feature type="transmembrane region" description="Helical" evidence="5">
    <location>
        <begin position="86"/>
        <end position="104"/>
    </location>
</feature>
<dbReference type="GO" id="GO:0012505">
    <property type="term" value="C:endomembrane system"/>
    <property type="evidence" value="ECO:0007669"/>
    <property type="project" value="UniProtKB-SubCell"/>
</dbReference>
<gene>
    <name evidence="6" type="ORF">GCM10010994_52110</name>
</gene>
<comment type="subcellular location">
    <subcellularLocation>
        <location evidence="1">Endomembrane system</location>
        <topology evidence="1">Multi-pass membrane protein</topology>
    </subcellularLocation>
</comment>